<dbReference type="InterPro" id="IPR036873">
    <property type="entry name" value="Rhodanese-like_dom_sf"/>
</dbReference>
<dbReference type="CDD" id="cd01448">
    <property type="entry name" value="TST_Repeat_1"/>
    <property type="match status" value="1"/>
</dbReference>
<evidence type="ECO:0000313" key="4">
    <source>
        <dbReference type="EMBL" id="KRG45830.1"/>
    </source>
</evidence>
<keyword evidence="2" id="KW-0677">Repeat</keyword>
<dbReference type="InterPro" id="IPR045078">
    <property type="entry name" value="TST/MPST-like"/>
</dbReference>
<dbReference type="InterPro" id="IPR001763">
    <property type="entry name" value="Rhodanese-like_dom"/>
</dbReference>
<gene>
    <name evidence="4" type="ORF">ARC20_07195</name>
</gene>
<dbReference type="Pfam" id="PF00581">
    <property type="entry name" value="Rhodanese"/>
    <property type="match status" value="2"/>
</dbReference>
<proteinExistence type="predicted"/>
<dbReference type="PROSITE" id="PS50206">
    <property type="entry name" value="RHODANESE_3"/>
    <property type="match status" value="2"/>
</dbReference>
<dbReference type="Proteomes" id="UP000051802">
    <property type="component" value="Unassembled WGS sequence"/>
</dbReference>
<dbReference type="FunFam" id="3.40.250.10:FF:000035">
    <property type="entry name" value="Thiosulfate sulfurtransferase"/>
    <property type="match status" value="1"/>
</dbReference>
<dbReference type="RefSeq" id="WP_057645865.1">
    <property type="nucleotide sequence ID" value="NZ_LLXU01000060.1"/>
</dbReference>
<name>A0A0R0AKR4_9GAMM</name>
<dbReference type="STRING" id="676599.ARC20_07195"/>
<dbReference type="SMART" id="SM00450">
    <property type="entry name" value="RHOD"/>
    <property type="match status" value="2"/>
</dbReference>
<dbReference type="PANTHER" id="PTHR11364">
    <property type="entry name" value="THIOSULFATE SULFERTANSFERASE"/>
    <property type="match status" value="1"/>
</dbReference>
<dbReference type="AlphaFoldDB" id="A0A0R0AKR4"/>
<organism evidence="4 5">
    <name type="scientific">Stenotrophomonas panacihumi</name>
    <dbReference type="NCBI Taxonomy" id="676599"/>
    <lineage>
        <taxon>Bacteria</taxon>
        <taxon>Pseudomonadati</taxon>
        <taxon>Pseudomonadota</taxon>
        <taxon>Gammaproteobacteria</taxon>
        <taxon>Lysobacterales</taxon>
        <taxon>Lysobacteraceae</taxon>
        <taxon>Stenotrophomonas</taxon>
    </lineage>
</organism>
<keyword evidence="5" id="KW-1185">Reference proteome</keyword>
<sequence length="293" mass="30829">MTDWQTLVDPATLATALGHADLRIVDARFAPATVDDPDFGRRAHAESHLPGAVYADLNRELSDLSRPGLGRHPLPQVADFTAALGRWGITPQSQVVVYDAADGSMAAARLWWLLRLLGHRRVAVLDGGLAAWRAAGLAESTQASAYPHAPAYPGTFDMTQVADAEEVGRRTGEAPGWLIDVRSPERFAGQAEPIDPVAGHVPGAINRPLPLSLSGGRFLPPAQLHADLLPRLGGHAPAEIVLMCGSGVTACHTLLAMEAAGLHGARVYAGSWSGWISDPSRPIATGDVPSAAQ</sequence>
<dbReference type="PANTHER" id="PTHR11364:SF27">
    <property type="entry name" value="SULFURTRANSFERASE"/>
    <property type="match status" value="1"/>
</dbReference>
<evidence type="ECO:0000259" key="3">
    <source>
        <dbReference type="PROSITE" id="PS50206"/>
    </source>
</evidence>
<dbReference type="Gene3D" id="3.40.250.10">
    <property type="entry name" value="Rhodanese-like domain"/>
    <property type="match status" value="2"/>
</dbReference>
<evidence type="ECO:0000313" key="5">
    <source>
        <dbReference type="Proteomes" id="UP000051802"/>
    </source>
</evidence>
<evidence type="ECO:0000256" key="2">
    <source>
        <dbReference type="ARBA" id="ARBA00022737"/>
    </source>
</evidence>
<accession>A0A0R0AKR4</accession>
<dbReference type="OrthoDB" id="9781034at2"/>
<keyword evidence="1 4" id="KW-0808">Transferase</keyword>
<evidence type="ECO:0000256" key="1">
    <source>
        <dbReference type="ARBA" id="ARBA00022679"/>
    </source>
</evidence>
<dbReference type="GO" id="GO:0004792">
    <property type="term" value="F:thiosulfate-cyanide sulfurtransferase activity"/>
    <property type="evidence" value="ECO:0007669"/>
    <property type="project" value="TreeGrafter"/>
</dbReference>
<dbReference type="EMBL" id="LLXU01000060">
    <property type="protein sequence ID" value="KRG45830.1"/>
    <property type="molecule type" value="Genomic_DNA"/>
</dbReference>
<comment type="caution">
    <text evidence="4">The sequence shown here is derived from an EMBL/GenBank/DDBJ whole genome shotgun (WGS) entry which is preliminary data.</text>
</comment>
<reference evidence="4 5" key="1">
    <citation type="submission" date="2015-10" db="EMBL/GenBank/DDBJ databases">
        <title>Genome sequencing and analysis of members of genus Stenotrophomonas.</title>
        <authorList>
            <person name="Patil P.P."/>
            <person name="Midha S."/>
            <person name="Patil P.B."/>
        </authorList>
    </citation>
    <scope>NUCLEOTIDE SEQUENCE [LARGE SCALE GENOMIC DNA]</scope>
    <source>
        <strain evidence="4 5">JCM 16536</strain>
    </source>
</reference>
<protein>
    <submittedName>
        <fullName evidence="4">Sulfurtransferase</fullName>
    </submittedName>
</protein>
<feature type="domain" description="Rhodanese" evidence="3">
    <location>
        <begin position="18"/>
        <end position="141"/>
    </location>
</feature>
<dbReference type="SUPFAM" id="SSF52821">
    <property type="entry name" value="Rhodanese/Cell cycle control phosphatase"/>
    <property type="match status" value="2"/>
</dbReference>
<feature type="domain" description="Rhodanese" evidence="3">
    <location>
        <begin position="172"/>
        <end position="284"/>
    </location>
</feature>
<dbReference type="CDD" id="cd01449">
    <property type="entry name" value="TST_Repeat_2"/>
    <property type="match status" value="1"/>
</dbReference>